<feature type="non-terminal residue" evidence="1">
    <location>
        <position position="1"/>
    </location>
</feature>
<protein>
    <submittedName>
        <fullName evidence="1">Uncharacterized protein</fullName>
    </submittedName>
</protein>
<dbReference type="HOGENOM" id="CLU_175725_0_0_1"/>
<dbReference type="Proteomes" id="UP000053593">
    <property type="component" value="Unassembled WGS sequence"/>
</dbReference>
<organism evidence="1 2">
    <name type="scientific">Collybiopsis luxurians FD-317 M1</name>
    <dbReference type="NCBI Taxonomy" id="944289"/>
    <lineage>
        <taxon>Eukaryota</taxon>
        <taxon>Fungi</taxon>
        <taxon>Dikarya</taxon>
        <taxon>Basidiomycota</taxon>
        <taxon>Agaricomycotina</taxon>
        <taxon>Agaricomycetes</taxon>
        <taxon>Agaricomycetidae</taxon>
        <taxon>Agaricales</taxon>
        <taxon>Marasmiineae</taxon>
        <taxon>Omphalotaceae</taxon>
        <taxon>Collybiopsis</taxon>
        <taxon>Collybiopsis luxurians</taxon>
    </lineage>
</organism>
<keyword evidence="2" id="KW-1185">Reference proteome</keyword>
<dbReference type="AlphaFoldDB" id="A0A0D0AM50"/>
<proteinExistence type="predicted"/>
<accession>A0A0D0AM50</accession>
<name>A0A0D0AM50_9AGAR</name>
<dbReference type="OrthoDB" id="3029001at2759"/>
<reference evidence="1 2" key="1">
    <citation type="submission" date="2014-04" db="EMBL/GenBank/DDBJ databases">
        <title>Evolutionary Origins and Diversification of the Mycorrhizal Mutualists.</title>
        <authorList>
            <consortium name="DOE Joint Genome Institute"/>
            <consortium name="Mycorrhizal Genomics Consortium"/>
            <person name="Kohler A."/>
            <person name="Kuo A."/>
            <person name="Nagy L.G."/>
            <person name="Floudas D."/>
            <person name="Copeland A."/>
            <person name="Barry K.W."/>
            <person name="Cichocki N."/>
            <person name="Veneault-Fourrey C."/>
            <person name="LaButti K."/>
            <person name="Lindquist E.A."/>
            <person name="Lipzen A."/>
            <person name="Lundell T."/>
            <person name="Morin E."/>
            <person name="Murat C."/>
            <person name="Riley R."/>
            <person name="Ohm R."/>
            <person name="Sun H."/>
            <person name="Tunlid A."/>
            <person name="Henrissat B."/>
            <person name="Grigoriev I.V."/>
            <person name="Hibbett D.S."/>
            <person name="Martin F."/>
        </authorList>
    </citation>
    <scope>NUCLEOTIDE SEQUENCE [LARGE SCALE GENOMIC DNA]</scope>
    <source>
        <strain evidence="1 2">FD-317 M1</strain>
    </source>
</reference>
<evidence type="ECO:0000313" key="2">
    <source>
        <dbReference type="Proteomes" id="UP000053593"/>
    </source>
</evidence>
<dbReference type="EMBL" id="KN834866">
    <property type="protein sequence ID" value="KIK51325.1"/>
    <property type="molecule type" value="Genomic_DNA"/>
</dbReference>
<sequence length="51" mass="5821">SHSDGFAKFMTVGQTAWFVVQLLARKARRLPITELEIMMVAFAAMNVLIYF</sequence>
<evidence type="ECO:0000313" key="1">
    <source>
        <dbReference type="EMBL" id="KIK51325.1"/>
    </source>
</evidence>
<gene>
    <name evidence="1" type="ORF">GYMLUDRAFT_103741</name>
</gene>
<feature type="non-terminal residue" evidence="1">
    <location>
        <position position="51"/>
    </location>
</feature>